<feature type="compositionally biased region" description="Basic residues" evidence="1">
    <location>
        <begin position="70"/>
        <end position="89"/>
    </location>
</feature>
<dbReference type="EMBL" id="MN740276">
    <property type="protein sequence ID" value="QHT97433.1"/>
    <property type="molecule type" value="Genomic_DNA"/>
</dbReference>
<reference evidence="2" key="1">
    <citation type="journal article" date="2020" name="Nature">
        <title>Giant virus diversity and host interactions through global metagenomics.</title>
        <authorList>
            <person name="Schulz F."/>
            <person name="Roux S."/>
            <person name="Paez-Espino D."/>
            <person name="Jungbluth S."/>
            <person name="Walsh D.A."/>
            <person name="Denef V.J."/>
            <person name="McMahon K.D."/>
            <person name="Konstantinidis K.T."/>
            <person name="Eloe-Fadrosh E.A."/>
            <person name="Kyrpides N.C."/>
            <person name="Woyke T."/>
        </authorList>
    </citation>
    <scope>NUCLEOTIDE SEQUENCE</scope>
    <source>
        <strain evidence="2">GVMAG-M-3300025138-11</strain>
    </source>
</reference>
<feature type="region of interest" description="Disordered" evidence="1">
    <location>
        <begin position="113"/>
        <end position="168"/>
    </location>
</feature>
<sequence>MGKYSKSDLLPDSARILKNGMLAGYVMIDGKPQFRIIGVEDREKLKLSSAKRRPGRRTRSLSPKGAMRAFNRHYNKSPKYKSPKNRKGAKSRDLCWDNQPLVRDARYSRSPHRYDYPGLDDGSRCEGGPRAYKNNYNPVKMRKGSKEALAWGKKMKSQSQAGGGVGETRPVSLKTAVKLLRQYYNEKYN</sequence>
<feature type="region of interest" description="Disordered" evidence="1">
    <location>
        <begin position="47"/>
        <end position="95"/>
    </location>
</feature>
<evidence type="ECO:0000256" key="1">
    <source>
        <dbReference type="SAM" id="MobiDB-lite"/>
    </source>
</evidence>
<protein>
    <submittedName>
        <fullName evidence="2">Uncharacterized protein</fullName>
    </submittedName>
</protein>
<evidence type="ECO:0000313" key="2">
    <source>
        <dbReference type="EMBL" id="QHT97433.1"/>
    </source>
</evidence>
<accession>A0A6C0J1A6</accession>
<proteinExistence type="predicted"/>
<name>A0A6C0J1A6_9ZZZZ</name>
<dbReference type="AlphaFoldDB" id="A0A6C0J1A6"/>
<feature type="compositionally biased region" description="Basic residues" evidence="1">
    <location>
        <begin position="49"/>
        <end position="59"/>
    </location>
</feature>
<organism evidence="2">
    <name type="scientific">viral metagenome</name>
    <dbReference type="NCBI Taxonomy" id="1070528"/>
    <lineage>
        <taxon>unclassified sequences</taxon>
        <taxon>metagenomes</taxon>
        <taxon>organismal metagenomes</taxon>
    </lineage>
</organism>